<dbReference type="InterPro" id="IPR005312">
    <property type="entry name" value="DUF1759"/>
</dbReference>
<dbReference type="Pfam" id="PF18701">
    <property type="entry name" value="DUF5641"/>
    <property type="match status" value="1"/>
</dbReference>
<dbReference type="InterPro" id="IPR036397">
    <property type="entry name" value="RNaseH_sf"/>
</dbReference>
<evidence type="ECO:0000313" key="4">
    <source>
        <dbReference type="Proteomes" id="UP000719412"/>
    </source>
</evidence>
<evidence type="ECO:0000259" key="2">
    <source>
        <dbReference type="Pfam" id="PF18701"/>
    </source>
</evidence>
<dbReference type="Pfam" id="PF03564">
    <property type="entry name" value="DUF1759"/>
    <property type="match status" value="1"/>
</dbReference>
<reference evidence="3" key="1">
    <citation type="journal article" date="2020" name="J Insects Food Feed">
        <title>The yellow mealworm (Tenebrio molitor) genome: a resource for the emerging insects as food and feed industry.</title>
        <authorList>
            <person name="Eriksson T."/>
            <person name="Andere A."/>
            <person name="Kelstrup H."/>
            <person name="Emery V."/>
            <person name="Picard C."/>
        </authorList>
    </citation>
    <scope>NUCLEOTIDE SEQUENCE</scope>
    <source>
        <strain evidence="3">Stoneville</strain>
        <tissue evidence="3">Whole head</tissue>
    </source>
</reference>
<dbReference type="PANTHER" id="PTHR47331:SF2">
    <property type="match status" value="1"/>
</dbReference>
<dbReference type="PANTHER" id="PTHR47331">
    <property type="entry name" value="PHD-TYPE DOMAIN-CONTAINING PROTEIN"/>
    <property type="match status" value="1"/>
</dbReference>
<dbReference type="EMBL" id="JABDTM020022738">
    <property type="protein sequence ID" value="KAH0815694.1"/>
    <property type="molecule type" value="Genomic_DNA"/>
</dbReference>
<sequence>MVLLTENHPCVGEDRDLRRQYRDGLRVEQSESQVRSHLPNISSTFTRAYSQTSEASIRLSKPRSPIWFRAIPGAPIRTQTLVLRAGSYRHRYTATEAKLKTRLVNLREACKEFDAVQLQIEILDETALQGNERADFENAYYNIESTILEKIETATVNEAATIANATGFTPSVSSHGTGNSNVRLPVLELPTFSGNYRDWLSFRDTFTALIHDSNLYTSIEKFHYLRSCLKDEALKAIESIAVSEANYGVAWETLITRFENKRLVIQEHAYAIINLPPLVKNSYQSLRKLVDDFNINLAALTNLGQPTEHWSGLLVPIISQKMDFFTKREWEAQLGPDPPTVKTLKSFLQKKCVTLESLSVAEQQSAKTNNATPKSNNKTSANHFSKDRTLCNASTNKQIQCYMCKEAHGLYQCPQFLNLVIAQRVTQVKEWKVCEKCFRKGHEASQCKSRACRLQLLLTHHSEKPNKIYSDNATNFVGAQRELRDVFLADEFGNIVLRHLAEFNINWHFIPARSPHFGGLWEAGIKAVKGHIKRVIGQTSLTYEEMCTLLTGIEACLNSRPLCPLTEDPSDLNFLTPGHFLIGTAMTSPLEHQIVDVPQNRLTRWQHLEQMRQHFWNRWSKEYVGQLQERPKWQKGNSSAAIKEGDLVVLKEATPPLTWKLGRVTAVHPGADNKRNEPSEICAYSPSTISAVGICFMGNFVQ</sequence>
<evidence type="ECO:0000313" key="3">
    <source>
        <dbReference type="EMBL" id="KAH0815694.1"/>
    </source>
</evidence>
<keyword evidence="4" id="KW-1185">Reference proteome</keyword>
<comment type="caution">
    <text evidence="3">The sequence shown here is derived from an EMBL/GenBank/DDBJ whole genome shotgun (WGS) entry which is preliminary data.</text>
</comment>
<protein>
    <recommendedName>
        <fullName evidence="2">DUF5641 domain-containing protein</fullName>
    </recommendedName>
</protein>
<feature type="region of interest" description="Disordered" evidence="1">
    <location>
        <begin position="364"/>
        <end position="383"/>
    </location>
</feature>
<dbReference type="SUPFAM" id="SSF53098">
    <property type="entry name" value="Ribonuclease H-like"/>
    <property type="match status" value="1"/>
</dbReference>
<gene>
    <name evidence="3" type="ORF">GEV33_007097</name>
</gene>
<reference evidence="3" key="2">
    <citation type="submission" date="2021-08" db="EMBL/GenBank/DDBJ databases">
        <authorList>
            <person name="Eriksson T."/>
        </authorList>
    </citation>
    <scope>NUCLEOTIDE SEQUENCE</scope>
    <source>
        <strain evidence="3">Stoneville</strain>
        <tissue evidence="3">Whole head</tissue>
    </source>
</reference>
<dbReference type="Gene3D" id="3.30.420.10">
    <property type="entry name" value="Ribonuclease H-like superfamily/Ribonuclease H"/>
    <property type="match status" value="1"/>
</dbReference>
<organism evidence="3 4">
    <name type="scientific">Tenebrio molitor</name>
    <name type="common">Yellow mealworm beetle</name>
    <dbReference type="NCBI Taxonomy" id="7067"/>
    <lineage>
        <taxon>Eukaryota</taxon>
        <taxon>Metazoa</taxon>
        <taxon>Ecdysozoa</taxon>
        <taxon>Arthropoda</taxon>
        <taxon>Hexapoda</taxon>
        <taxon>Insecta</taxon>
        <taxon>Pterygota</taxon>
        <taxon>Neoptera</taxon>
        <taxon>Endopterygota</taxon>
        <taxon>Coleoptera</taxon>
        <taxon>Polyphaga</taxon>
        <taxon>Cucujiformia</taxon>
        <taxon>Tenebrionidae</taxon>
        <taxon>Tenebrio</taxon>
    </lineage>
</organism>
<evidence type="ECO:0000256" key="1">
    <source>
        <dbReference type="SAM" id="MobiDB-lite"/>
    </source>
</evidence>
<name>A0A8J6LBF4_TENMO</name>
<proteinExistence type="predicted"/>
<dbReference type="GO" id="GO:0003676">
    <property type="term" value="F:nucleic acid binding"/>
    <property type="evidence" value="ECO:0007669"/>
    <property type="project" value="InterPro"/>
</dbReference>
<accession>A0A8J6LBF4</accession>
<feature type="domain" description="DUF5641" evidence="2">
    <location>
        <begin position="603"/>
        <end position="673"/>
    </location>
</feature>
<dbReference type="AlphaFoldDB" id="A0A8J6LBF4"/>
<dbReference type="InterPro" id="IPR012337">
    <property type="entry name" value="RNaseH-like_sf"/>
</dbReference>
<dbReference type="InterPro" id="IPR040676">
    <property type="entry name" value="DUF5641"/>
</dbReference>
<dbReference type="Proteomes" id="UP000719412">
    <property type="component" value="Unassembled WGS sequence"/>
</dbReference>